<dbReference type="AlphaFoldDB" id="A0A923HN56"/>
<keyword evidence="3 10" id="KW-0813">Transport</keyword>
<evidence type="ECO:0000256" key="8">
    <source>
        <dbReference type="ARBA" id="ARBA00023170"/>
    </source>
</evidence>
<dbReference type="PANTHER" id="PTHR47234">
    <property type="match status" value="1"/>
</dbReference>
<gene>
    <name evidence="15" type="ORF">H8K32_11130</name>
</gene>
<dbReference type="PANTHER" id="PTHR47234:SF2">
    <property type="entry name" value="TONB-DEPENDENT RECEPTOR"/>
    <property type="match status" value="1"/>
</dbReference>
<comment type="similarity">
    <text evidence="2 10 11">Belongs to the TonB-dependent receptor family.</text>
</comment>
<keyword evidence="4 10" id="KW-1134">Transmembrane beta strand</keyword>
<evidence type="ECO:0000256" key="4">
    <source>
        <dbReference type="ARBA" id="ARBA00022452"/>
    </source>
</evidence>
<dbReference type="EMBL" id="JACOFV010000009">
    <property type="protein sequence ID" value="MBC3862656.1"/>
    <property type="molecule type" value="Genomic_DNA"/>
</dbReference>
<evidence type="ECO:0000256" key="6">
    <source>
        <dbReference type="ARBA" id="ARBA00023077"/>
    </source>
</evidence>
<dbReference type="Gene3D" id="2.170.130.10">
    <property type="entry name" value="TonB-dependent receptor, plug domain"/>
    <property type="match status" value="1"/>
</dbReference>
<feature type="domain" description="TonB-dependent receptor plug" evidence="14">
    <location>
        <begin position="54"/>
        <end position="165"/>
    </location>
</feature>
<evidence type="ECO:0000256" key="3">
    <source>
        <dbReference type="ARBA" id="ARBA00022448"/>
    </source>
</evidence>
<evidence type="ECO:0000256" key="7">
    <source>
        <dbReference type="ARBA" id="ARBA00023136"/>
    </source>
</evidence>
<keyword evidence="7 10" id="KW-0472">Membrane</keyword>
<evidence type="ECO:0000313" key="15">
    <source>
        <dbReference type="EMBL" id="MBC3862656.1"/>
    </source>
</evidence>
<proteinExistence type="inferred from homology"/>
<dbReference type="SUPFAM" id="SSF56935">
    <property type="entry name" value="Porins"/>
    <property type="match status" value="1"/>
</dbReference>
<dbReference type="InterPro" id="IPR012910">
    <property type="entry name" value="Plug_dom"/>
</dbReference>
<reference evidence="15" key="1">
    <citation type="submission" date="2020-08" db="EMBL/GenBank/DDBJ databases">
        <title>Novel species isolated from subtropical streams in China.</title>
        <authorList>
            <person name="Lu H."/>
        </authorList>
    </citation>
    <scope>NUCLEOTIDE SEQUENCE</scope>
    <source>
        <strain evidence="15">KACC 12607</strain>
    </source>
</reference>
<comment type="caution">
    <text evidence="15">The sequence shown here is derived from an EMBL/GenBank/DDBJ whole genome shotgun (WGS) entry which is preliminary data.</text>
</comment>
<feature type="signal peptide" evidence="12">
    <location>
        <begin position="1"/>
        <end position="29"/>
    </location>
</feature>
<evidence type="ECO:0000313" key="16">
    <source>
        <dbReference type="Proteomes" id="UP000634011"/>
    </source>
</evidence>
<dbReference type="CDD" id="cd01347">
    <property type="entry name" value="ligand_gated_channel"/>
    <property type="match status" value="1"/>
</dbReference>
<dbReference type="Pfam" id="PF00593">
    <property type="entry name" value="TonB_dep_Rec_b-barrel"/>
    <property type="match status" value="1"/>
</dbReference>
<dbReference type="InterPro" id="IPR037066">
    <property type="entry name" value="Plug_dom_sf"/>
</dbReference>
<evidence type="ECO:0000256" key="10">
    <source>
        <dbReference type="PROSITE-ProRule" id="PRU01360"/>
    </source>
</evidence>
<dbReference type="Pfam" id="PF07715">
    <property type="entry name" value="Plug"/>
    <property type="match status" value="1"/>
</dbReference>
<feature type="domain" description="TonB-dependent receptor-like beta-barrel" evidence="13">
    <location>
        <begin position="374"/>
        <end position="872"/>
    </location>
</feature>
<dbReference type="Gene3D" id="2.40.170.20">
    <property type="entry name" value="TonB-dependent receptor, beta-barrel domain"/>
    <property type="match status" value="1"/>
</dbReference>
<evidence type="ECO:0000256" key="5">
    <source>
        <dbReference type="ARBA" id="ARBA00022692"/>
    </source>
</evidence>
<keyword evidence="6 11" id="KW-0798">TonB box</keyword>
<comment type="subcellular location">
    <subcellularLocation>
        <location evidence="1 10">Cell outer membrane</location>
        <topology evidence="1 10">Multi-pass membrane protein</topology>
    </subcellularLocation>
</comment>
<evidence type="ECO:0000259" key="13">
    <source>
        <dbReference type="Pfam" id="PF00593"/>
    </source>
</evidence>
<accession>A0A923HN56</accession>
<keyword evidence="5 10" id="KW-0812">Transmembrane</keyword>
<dbReference type="InterPro" id="IPR039426">
    <property type="entry name" value="TonB-dep_rcpt-like"/>
</dbReference>
<feature type="chain" id="PRO_5037598686" evidence="12">
    <location>
        <begin position="30"/>
        <end position="908"/>
    </location>
</feature>
<protein>
    <submittedName>
        <fullName evidence="15">TonB-dependent receptor</fullName>
    </submittedName>
</protein>
<dbReference type="PROSITE" id="PS52016">
    <property type="entry name" value="TONB_DEPENDENT_REC_3"/>
    <property type="match status" value="1"/>
</dbReference>
<evidence type="ECO:0000256" key="2">
    <source>
        <dbReference type="ARBA" id="ARBA00009810"/>
    </source>
</evidence>
<evidence type="ECO:0000259" key="14">
    <source>
        <dbReference type="Pfam" id="PF07715"/>
    </source>
</evidence>
<dbReference type="GO" id="GO:0009279">
    <property type="term" value="C:cell outer membrane"/>
    <property type="evidence" value="ECO:0007669"/>
    <property type="project" value="UniProtKB-SubCell"/>
</dbReference>
<dbReference type="Proteomes" id="UP000634011">
    <property type="component" value="Unassembled WGS sequence"/>
</dbReference>
<sequence length="908" mass="98061">MVFKEKVGVTSVKLALAMFAGTFCAVSYAQETNENVQKVEITGSNIKRISIENISPVTTFTREQIARSGATSVLDIIRHLTAAGGNSGEFASSSSFRNGATSVSLRGLPTLVLLNGNRLPNSGSDSYSGVTSVDLNSIPLAAIERIDVLKDGASAIYGTDAVGGVINFIMKKDYQGFDVDTSYGKTTYNDGDIAKFSVSGGFGDRAKSNFNVTYGASFEQAKAIHGVDRPWANKTDFTSMPGGLFQGGVYGAKGTDPGTLSTGGSQRMPDPECSASHVKPYPDAPEWFAAPNRNACMYAQAESQDLAHPYTRYSGAATANYDISATTSLFANLFYNHYDARIIGSPAWIQNADRSSVLTVAANNPFNTYGKTVKIRRLFPAAEGGTGTNVDTTWLVGGMKTQIGDWDLTATIGHSSEDGNTRVYGSFMHDKLQQYVTQGLFNPFGGNHNSAQVINDLTADQYTNTKTKTDFAKLVGSTEFGQLPGGKIGAAVGAEYKRESLAYDPSQAWRDGAIGIYSTLKGINGSESLGAVFGELNLPILTNLEAQAAVRYDRYQLAGNTTNPKVGLRWTPTQTLMIRTSYSTGFRAPTLSQRFNEGRGGFANVRDPKRCVLGDVYFDASCNGSALSLITGTKTLKPETSNQFNLGFVFEPVKDLSFGMTFWSIKWKDKIDNLDNDTVLAGEDGAFKSSVSRYDVTPEDQAAYNSLTAAQRTALGPLVGRLKQLSVGFINRSEVSTSGIDVDASYKLKTANYGNFTLSGDATYTIKYDQSLLPSDPLINCANNMGCEAGQYGNPVLLAKLGLNWEKDVWSASTGVNFTSHYHVDRTPSATINRYYDLYNKGYMIPSMTTVDASVSYAGFKNLVLRFGANNLFNRDPAFDPSSNVGYDNSYGDPRGRYVYAAASYHFN</sequence>
<dbReference type="InterPro" id="IPR036942">
    <property type="entry name" value="Beta-barrel_TonB_sf"/>
</dbReference>
<name>A0A923HN56_9BURK</name>
<evidence type="ECO:0000256" key="1">
    <source>
        <dbReference type="ARBA" id="ARBA00004571"/>
    </source>
</evidence>
<evidence type="ECO:0000256" key="11">
    <source>
        <dbReference type="RuleBase" id="RU003357"/>
    </source>
</evidence>
<organism evidence="15 16">
    <name type="scientific">Undibacterium jejuense</name>
    <dbReference type="NCBI Taxonomy" id="1344949"/>
    <lineage>
        <taxon>Bacteria</taxon>
        <taxon>Pseudomonadati</taxon>
        <taxon>Pseudomonadota</taxon>
        <taxon>Betaproteobacteria</taxon>
        <taxon>Burkholderiales</taxon>
        <taxon>Oxalobacteraceae</taxon>
        <taxon>Undibacterium</taxon>
    </lineage>
</organism>
<keyword evidence="16" id="KW-1185">Reference proteome</keyword>
<dbReference type="InterPro" id="IPR000531">
    <property type="entry name" value="Beta-barrel_TonB"/>
</dbReference>
<keyword evidence="12" id="KW-0732">Signal</keyword>
<dbReference type="RefSeq" id="WP_186912571.1">
    <property type="nucleotide sequence ID" value="NZ_JACOFV010000009.1"/>
</dbReference>
<keyword evidence="9 10" id="KW-0998">Cell outer membrane</keyword>
<keyword evidence="8 15" id="KW-0675">Receptor</keyword>
<evidence type="ECO:0000256" key="12">
    <source>
        <dbReference type="SAM" id="SignalP"/>
    </source>
</evidence>
<evidence type="ECO:0000256" key="9">
    <source>
        <dbReference type="ARBA" id="ARBA00023237"/>
    </source>
</evidence>